<organism evidence="1 2">
    <name type="scientific">Entomophthora muscae</name>
    <dbReference type="NCBI Taxonomy" id="34485"/>
    <lineage>
        <taxon>Eukaryota</taxon>
        <taxon>Fungi</taxon>
        <taxon>Fungi incertae sedis</taxon>
        <taxon>Zoopagomycota</taxon>
        <taxon>Entomophthoromycotina</taxon>
        <taxon>Entomophthoromycetes</taxon>
        <taxon>Entomophthorales</taxon>
        <taxon>Entomophthoraceae</taxon>
        <taxon>Entomophthora</taxon>
    </lineage>
</organism>
<keyword evidence="2" id="KW-1185">Reference proteome</keyword>
<evidence type="ECO:0000313" key="2">
    <source>
        <dbReference type="Proteomes" id="UP001165960"/>
    </source>
</evidence>
<name>A0ACC2USS8_9FUNG</name>
<reference evidence="1" key="1">
    <citation type="submission" date="2022-04" db="EMBL/GenBank/DDBJ databases">
        <title>Genome of the entomopathogenic fungus Entomophthora muscae.</title>
        <authorList>
            <person name="Elya C."/>
            <person name="Lovett B.R."/>
            <person name="Lee E."/>
            <person name="Macias A.M."/>
            <person name="Hajek A.E."/>
            <person name="De Bivort B.L."/>
            <person name="Kasson M.T."/>
            <person name="De Fine Licht H.H."/>
            <person name="Stajich J.E."/>
        </authorList>
    </citation>
    <scope>NUCLEOTIDE SEQUENCE</scope>
    <source>
        <strain evidence="1">Berkeley</strain>
    </source>
</reference>
<sequence>MILKIHYTKAIEFEFIFMTWMLRNSINLLNSDQRDEFRAMGRADRVWRESHSKYHLTEMIRWLQRTRPSHASGTWNRWSV</sequence>
<proteinExistence type="predicted"/>
<protein>
    <submittedName>
        <fullName evidence="1">Uncharacterized protein</fullName>
    </submittedName>
</protein>
<evidence type="ECO:0000313" key="1">
    <source>
        <dbReference type="EMBL" id="KAJ9089402.1"/>
    </source>
</evidence>
<gene>
    <name evidence="1" type="ORF">DSO57_1013341</name>
</gene>
<comment type="caution">
    <text evidence="1">The sequence shown here is derived from an EMBL/GenBank/DDBJ whole genome shotgun (WGS) entry which is preliminary data.</text>
</comment>
<accession>A0ACC2USS8</accession>
<dbReference type="EMBL" id="QTSX02000049">
    <property type="protein sequence ID" value="KAJ9089402.1"/>
    <property type="molecule type" value="Genomic_DNA"/>
</dbReference>
<dbReference type="Proteomes" id="UP001165960">
    <property type="component" value="Unassembled WGS sequence"/>
</dbReference>